<feature type="transmembrane region" description="Helical" evidence="1">
    <location>
        <begin position="79"/>
        <end position="98"/>
    </location>
</feature>
<feature type="transmembrane region" description="Helical" evidence="1">
    <location>
        <begin position="20"/>
        <end position="39"/>
    </location>
</feature>
<evidence type="ECO:0000256" key="1">
    <source>
        <dbReference type="SAM" id="Phobius"/>
    </source>
</evidence>
<feature type="transmembrane region" description="Helical" evidence="1">
    <location>
        <begin position="196"/>
        <end position="213"/>
    </location>
</feature>
<feature type="transmembrane region" description="Helical" evidence="1">
    <location>
        <begin position="168"/>
        <end position="189"/>
    </location>
</feature>
<keyword evidence="1" id="KW-0472">Membrane</keyword>
<keyword evidence="1" id="KW-1133">Transmembrane helix</keyword>
<protein>
    <submittedName>
        <fullName evidence="2">Membrane-anchored protein</fullName>
    </submittedName>
</protein>
<evidence type="ECO:0000313" key="2">
    <source>
        <dbReference type="EMBL" id="MBP2000154.1"/>
    </source>
</evidence>
<accession>A0ABS4JEL1</accession>
<feature type="transmembrane region" description="Helical" evidence="1">
    <location>
        <begin position="143"/>
        <end position="162"/>
    </location>
</feature>
<sequence length="268" mass="29790">MEIQTELQGKEQRGIKVPQITFIFWIIKIMATTVGETAADVLNFNLSWGLTNTTFVMLALFLTALLFQVVSPTYVPAKYWLTVLLVSVVGTLITDNLVDQFGVPLEVTTLVFAIALALTFVLWRKKEGTLDIHFITTRRREMLYWLTILLTFALGTAAGDWVSESLNVGYLLSAVLFGAIIGIITTAYVHLKFNAVLAFWAAYIVTRPLGASLGDYLTQPKAQGGLNMGTTEISLFFIVVILFLILYLSKSPKLVVSTLEKEDEHESL</sequence>
<proteinExistence type="predicted"/>
<keyword evidence="1" id="KW-0812">Transmembrane</keyword>
<gene>
    <name evidence="2" type="ORF">J2Z69_001173</name>
</gene>
<name>A0ABS4JEL1_9BACL</name>
<organism evidence="2 3">
    <name type="scientific">Paenibacillus shirakamiensis</name>
    <dbReference type="NCBI Taxonomy" id="1265935"/>
    <lineage>
        <taxon>Bacteria</taxon>
        <taxon>Bacillati</taxon>
        <taxon>Bacillota</taxon>
        <taxon>Bacilli</taxon>
        <taxon>Bacillales</taxon>
        <taxon>Paenibacillaceae</taxon>
        <taxon>Paenibacillus</taxon>
    </lineage>
</organism>
<keyword evidence="3" id="KW-1185">Reference proteome</keyword>
<dbReference type="EMBL" id="JAGGLD010000001">
    <property type="protein sequence ID" value="MBP2000154.1"/>
    <property type="molecule type" value="Genomic_DNA"/>
</dbReference>
<feature type="transmembrane region" description="Helical" evidence="1">
    <location>
        <begin position="233"/>
        <end position="249"/>
    </location>
</feature>
<dbReference type="Proteomes" id="UP001519288">
    <property type="component" value="Unassembled WGS sequence"/>
</dbReference>
<reference evidence="2 3" key="1">
    <citation type="submission" date="2021-03" db="EMBL/GenBank/DDBJ databases">
        <title>Genomic Encyclopedia of Type Strains, Phase IV (KMG-IV): sequencing the most valuable type-strain genomes for metagenomic binning, comparative biology and taxonomic classification.</title>
        <authorList>
            <person name="Goeker M."/>
        </authorList>
    </citation>
    <scope>NUCLEOTIDE SEQUENCE [LARGE SCALE GENOMIC DNA]</scope>
    <source>
        <strain evidence="2 3">DSM 26806</strain>
    </source>
</reference>
<comment type="caution">
    <text evidence="2">The sequence shown here is derived from an EMBL/GenBank/DDBJ whole genome shotgun (WGS) entry which is preliminary data.</text>
</comment>
<feature type="transmembrane region" description="Helical" evidence="1">
    <location>
        <begin position="45"/>
        <end position="67"/>
    </location>
</feature>
<dbReference type="Pfam" id="PF03988">
    <property type="entry name" value="DUF347"/>
    <property type="match status" value="4"/>
</dbReference>
<dbReference type="RefSeq" id="WP_209859940.1">
    <property type="nucleotide sequence ID" value="NZ_JAGGLD010000001.1"/>
</dbReference>
<evidence type="ECO:0000313" key="3">
    <source>
        <dbReference type="Proteomes" id="UP001519288"/>
    </source>
</evidence>
<feature type="transmembrane region" description="Helical" evidence="1">
    <location>
        <begin position="104"/>
        <end position="123"/>
    </location>
</feature>
<dbReference type="InterPro" id="IPR007136">
    <property type="entry name" value="DUF347"/>
</dbReference>